<reference evidence="1" key="1">
    <citation type="submission" date="2015-07" db="EMBL/GenBank/DDBJ databases">
        <title>Adaptation to a free-living lifestyle via gene acquisitions in the diplomonad Trepomonas sp. PC1.</title>
        <authorList>
            <person name="Xu F."/>
            <person name="Jerlstrom-Hultqvist J."/>
            <person name="Kolisko M."/>
            <person name="Simpson A.G.B."/>
            <person name="Roger A.J."/>
            <person name="Svard S.G."/>
            <person name="Andersson J.O."/>
        </authorList>
    </citation>
    <scope>NUCLEOTIDE SEQUENCE</scope>
    <source>
        <strain evidence="1">PC1</strain>
    </source>
</reference>
<dbReference type="InterPro" id="IPR053139">
    <property type="entry name" value="Surface_bspA-like"/>
</dbReference>
<feature type="non-terminal residue" evidence="1">
    <location>
        <position position="1"/>
    </location>
</feature>
<name>A0A146JXB5_9EUKA</name>
<dbReference type="AlphaFoldDB" id="A0A146JXB5"/>
<evidence type="ECO:0008006" key="2">
    <source>
        <dbReference type="Google" id="ProtNLM"/>
    </source>
</evidence>
<dbReference type="InterPro" id="IPR032675">
    <property type="entry name" value="LRR_dom_sf"/>
</dbReference>
<protein>
    <recommendedName>
        <fullName evidence="2">Leucine rich repeats-containing protein</fullName>
    </recommendedName>
</protein>
<dbReference type="PANTHER" id="PTHR45661:SF3">
    <property type="entry name" value="IG-LIKE DOMAIN-CONTAINING PROTEIN"/>
    <property type="match status" value="1"/>
</dbReference>
<dbReference type="InterPro" id="IPR026906">
    <property type="entry name" value="LRR_5"/>
</dbReference>
<dbReference type="PANTHER" id="PTHR45661">
    <property type="entry name" value="SURFACE ANTIGEN"/>
    <property type="match status" value="1"/>
</dbReference>
<dbReference type="Gene3D" id="3.80.10.10">
    <property type="entry name" value="Ribonuclease Inhibitor"/>
    <property type="match status" value="2"/>
</dbReference>
<sequence>KTIIMIRGEFKYEEQYYKKKQYGVLILPDSTHLHQVRLLINHMVIGQKLKYLTSKSLFAQPIEKLVAKNLELIDYQALADCNFLHSLSHAKLQQLHQGSLARTALTSFKNKSLGLIPYGCFYGCTMQSFKSSAAIVEPHAFSDCVIESFEAANVEEFGDHEGFFTGNFSHFSQRFNLVQSFKTDAQIADILSWQPQKAELTQSSAYQFIYDSQLICGQFSIKNLQNSGFQAVRLENAVLGVSCFRGCRFLVKATVNTDCVADFAFSDCSQLRQFKSSCRKVGSFCFQNCFQLQTCEILQAEEIKNSAFLKSGVKTLKILYVKEIPEKCFSESKIRFLQLKNCQRIAENAFDGCQEVEVAGFAGNAQNCVSVKKNRLEQLKMISDLCNAGYRQIKAG</sequence>
<dbReference type="Pfam" id="PF13306">
    <property type="entry name" value="LRR_5"/>
    <property type="match status" value="2"/>
</dbReference>
<gene>
    <name evidence="1" type="ORF">TPC1_31202</name>
</gene>
<dbReference type="EMBL" id="GDID01007303">
    <property type="protein sequence ID" value="JAP89303.1"/>
    <property type="molecule type" value="Transcribed_RNA"/>
</dbReference>
<evidence type="ECO:0000313" key="1">
    <source>
        <dbReference type="EMBL" id="JAP89303.1"/>
    </source>
</evidence>
<feature type="non-terminal residue" evidence="1">
    <location>
        <position position="396"/>
    </location>
</feature>
<proteinExistence type="predicted"/>
<organism evidence="1">
    <name type="scientific">Trepomonas sp. PC1</name>
    <dbReference type="NCBI Taxonomy" id="1076344"/>
    <lineage>
        <taxon>Eukaryota</taxon>
        <taxon>Metamonada</taxon>
        <taxon>Diplomonadida</taxon>
        <taxon>Hexamitidae</taxon>
        <taxon>Hexamitinae</taxon>
        <taxon>Trepomonas</taxon>
    </lineage>
</organism>
<accession>A0A146JXB5</accession>